<dbReference type="EMBL" id="JBHSFE010000016">
    <property type="protein sequence ID" value="MFC4610333.1"/>
    <property type="molecule type" value="Genomic_DNA"/>
</dbReference>
<organism evidence="1 2">
    <name type="scientific">Streptomyces maoxianensis</name>
    <dbReference type="NCBI Taxonomy" id="1459942"/>
    <lineage>
        <taxon>Bacteria</taxon>
        <taxon>Bacillati</taxon>
        <taxon>Actinomycetota</taxon>
        <taxon>Actinomycetes</taxon>
        <taxon>Kitasatosporales</taxon>
        <taxon>Streptomycetaceae</taxon>
        <taxon>Streptomyces</taxon>
    </lineage>
</organism>
<sequence>MGRLRRTLGGSSADVPGGIRAPLDKAIFAGRIVSSVGARSPAGSCFERAVLAHGNHPGPTVRLAGPVVVVRGVPIADVHPDSVRPPHASSAEAGMTISGQDLVIAQLL</sequence>
<accession>A0ABV9G9X0</accession>
<name>A0ABV9G9X0_9ACTN</name>
<gene>
    <name evidence="1" type="ORF">ACFO9E_21315</name>
</gene>
<comment type="caution">
    <text evidence="1">The sequence shown here is derived from an EMBL/GenBank/DDBJ whole genome shotgun (WGS) entry which is preliminary data.</text>
</comment>
<keyword evidence="2" id="KW-1185">Reference proteome</keyword>
<evidence type="ECO:0000313" key="1">
    <source>
        <dbReference type="EMBL" id="MFC4610333.1"/>
    </source>
</evidence>
<dbReference type="Proteomes" id="UP001595993">
    <property type="component" value="Unassembled WGS sequence"/>
</dbReference>
<evidence type="ECO:0000313" key="2">
    <source>
        <dbReference type="Proteomes" id="UP001595993"/>
    </source>
</evidence>
<protein>
    <submittedName>
        <fullName evidence="1">Uncharacterized protein</fullName>
    </submittedName>
</protein>
<reference evidence="2" key="1">
    <citation type="journal article" date="2019" name="Int. J. Syst. Evol. Microbiol.">
        <title>The Global Catalogue of Microorganisms (GCM) 10K type strain sequencing project: providing services to taxonomists for standard genome sequencing and annotation.</title>
        <authorList>
            <consortium name="The Broad Institute Genomics Platform"/>
            <consortium name="The Broad Institute Genome Sequencing Center for Infectious Disease"/>
            <person name="Wu L."/>
            <person name="Ma J."/>
        </authorList>
    </citation>
    <scope>NUCLEOTIDE SEQUENCE [LARGE SCALE GENOMIC DNA]</scope>
    <source>
        <strain evidence="2">CGMCC 4.7139</strain>
    </source>
</reference>
<proteinExistence type="predicted"/>